<evidence type="ECO:0000256" key="1">
    <source>
        <dbReference type="SAM" id="Phobius"/>
    </source>
</evidence>
<dbReference type="Gene3D" id="1.20.1640.10">
    <property type="entry name" value="Multidrug efflux transporter AcrB transmembrane domain"/>
    <property type="match status" value="2"/>
</dbReference>
<dbReference type="GO" id="GO:0042910">
    <property type="term" value="F:xenobiotic transmembrane transporter activity"/>
    <property type="evidence" value="ECO:0007669"/>
    <property type="project" value="TreeGrafter"/>
</dbReference>
<gene>
    <name evidence="2" type="primary">mdtB</name>
    <name evidence="2" type="ORF">I41_54980</name>
</gene>
<keyword evidence="1" id="KW-0472">Membrane</keyword>
<dbReference type="EMBL" id="CP036339">
    <property type="protein sequence ID" value="QDT76248.1"/>
    <property type="molecule type" value="Genomic_DNA"/>
</dbReference>
<reference evidence="2 3" key="1">
    <citation type="submission" date="2019-02" db="EMBL/GenBank/DDBJ databases">
        <title>Deep-cultivation of Planctomycetes and their phenomic and genomic characterization uncovers novel biology.</title>
        <authorList>
            <person name="Wiegand S."/>
            <person name="Jogler M."/>
            <person name="Boedeker C."/>
            <person name="Pinto D."/>
            <person name="Vollmers J."/>
            <person name="Rivas-Marin E."/>
            <person name="Kohn T."/>
            <person name="Peeters S.H."/>
            <person name="Heuer A."/>
            <person name="Rast P."/>
            <person name="Oberbeckmann S."/>
            <person name="Bunk B."/>
            <person name="Jeske O."/>
            <person name="Meyerdierks A."/>
            <person name="Storesund J.E."/>
            <person name="Kallscheuer N."/>
            <person name="Luecker S."/>
            <person name="Lage O.M."/>
            <person name="Pohl T."/>
            <person name="Merkel B.J."/>
            <person name="Hornburger P."/>
            <person name="Mueller R.-W."/>
            <person name="Bruemmer F."/>
            <person name="Labrenz M."/>
            <person name="Spormann A.M."/>
            <person name="Op den Camp H."/>
            <person name="Overmann J."/>
            <person name="Amann R."/>
            <person name="Jetten M.S.M."/>
            <person name="Mascher T."/>
            <person name="Medema M.H."/>
            <person name="Devos D.P."/>
            <person name="Kaster A.-K."/>
            <person name="Ovreas L."/>
            <person name="Rohde M."/>
            <person name="Galperin M.Y."/>
            <person name="Jogler C."/>
        </authorList>
    </citation>
    <scope>NUCLEOTIDE SEQUENCE [LARGE SCALE GENOMIC DNA]</scope>
    <source>
        <strain evidence="2 3">I41</strain>
    </source>
</reference>
<evidence type="ECO:0000313" key="3">
    <source>
        <dbReference type="Proteomes" id="UP000317909"/>
    </source>
</evidence>
<feature type="transmembrane region" description="Helical" evidence="1">
    <location>
        <begin position="459"/>
        <end position="481"/>
    </location>
</feature>
<dbReference type="InterPro" id="IPR027463">
    <property type="entry name" value="AcrB_DN_DC_subdom"/>
</dbReference>
<dbReference type="PRINTS" id="PR00702">
    <property type="entry name" value="ACRIFLAVINRP"/>
</dbReference>
<feature type="transmembrane region" description="Helical" evidence="1">
    <location>
        <begin position="431"/>
        <end position="453"/>
    </location>
</feature>
<dbReference type="KEGG" id="llh:I41_54980"/>
<feature type="transmembrane region" description="Helical" evidence="1">
    <location>
        <begin position="359"/>
        <end position="376"/>
    </location>
</feature>
<feature type="transmembrane region" description="Helical" evidence="1">
    <location>
        <begin position="388"/>
        <end position="410"/>
    </location>
</feature>
<evidence type="ECO:0000313" key="2">
    <source>
        <dbReference type="EMBL" id="QDT76248.1"/>
    </source>
</evidence>
<name>A0A517U6J5_9BACT</name>
<proteinExistence type="predicted"/>
<accession>A0A517U6J5</accession>
<feature type="transmembrane region" description="Helical" evidence="1">
    <location>
        <begin position="966"/>
        <end position="986"/>
    </location>
</feature>
<dbReference type="RefSeq" id="WP_145436071.1">
    <property type="nucleotide sequence ID" value="NZ_CP036339.1"/>
</dbReference>
<dbReference type="Proteomes" id="UP000317909">
    <property type="component" value="Chromosome"/>
</dbReference>
<dbReference type="PANTHER" id="PTHR32063">
    <property type="match status" value="1"/>
</dbReference>
<keyword evidence="3" id="KW-1185">Reference proteome</keyword>
<dbReference type="InterPro" id="IPR001036">
    <property type="entry name" value="Acrflvin-R"/>
</dbReference>
<dbReference type="SUPFAM" id="SSF82866">
    <property type="entry name" value="Multidrug efflux transporter AcrB transmembrane domain"/>
    <property type="match status" value="2"/>
</dbReference>
<keyword evidence="1" id="KW-1133">Transmembrane helix</keyword>
<dbReference type="Pfam" id="PF00873">
    <property type="entry name" value="ACR_tran"/>
    <property type="match status" value="1"/>
</dbReference>
<dbReference type="OrthoDB" id="220575at2"/>
<feature type="transmembrane region" description="Helical" evidence="1">
    <location>
        <begin position="560"/>
        <end position="580"/>
    </location>
</feature>
<feature type="transmembrane region" description="Helical" evidence="1">
    <location>
        <begin position="940"/>
        <end position="959"/>
    </location>
</feature>
<protein>
    <submittedName>
        <fullName evidence="2">Multidrug resistance protein MdtB</fullName>
    </submittedName>
</protein>
<dbReference type="SUPFAM" id="SSF82693">
    <property type="entry name" value="Multidrug efflux transporter AcrB pore domain, PN1, PN2, PC1 and PC2 subdomains"/>
    <property type="match status" value="3"/>
</dbReference>
<feature type="transmembrane region" description="Helical" evidence="1">
    <location>
        <begin position="333"/>
        <end position="352"/>
    </location>
</feature>
<dbReference type="Gene3D" id="3.30.70.1320">
    <property type="entry name" value="Multidrug efflux transporter AcrB pore domain like"/>
    <property type="match status" value="1"/>
</dbReference>
<feature type="transmembrane region" description="Helical" evidence="1">
    <location>
        <begin position="1041"/>
        <end position="1063"/>
    </location>
</feature>
<dbReference type="SUPFAM" id="SSF82714">
    <property type="entry name" value="Multidrug efflux transporter AcrB TolC docking domain, DN and DC subdomains"/>
    <property type="match status" value="2"/>
</dbReference>
<sequence length="1125" mass="123017">MQWLARVCVERPVFALMLIAAVVVAGAAAYPQLGIDRFPNIDLPSIRVATNYPGAAAAEVESEVTQPLEDAVATVAGIDELRSLSNDGVSMLIITFRLDVNIGVASQDVRDAVNSVLNRLPPGIDPPVVQKQDLDASPIMTLAVFGEREPRELYVLADRSVKSIIESARGVGQVMIEGASDRAIQIDLDADRLAAHRTSVMQVYDAIASQNAEIPAGRVDAGFREMSLRTLGRLPNSRDFNDLVVSTVGDVPLRIGDLGRAVDLTKERRSLALFDGQPAVVLQVQRQSGENTVEVIDAVKQRLTKVRELLPPDVRVEILQDQSRYIRAALHEIQNHLVIGSLMASVIVLLFMRSWRSTIIAAVAIPTSIVGAFAVMKAMDFTLNNVTMLALVLMVGVVIDDAIIVLENIFRVIEEQRLEPKRAAILGTQEIGLAVLATTISLVIVFLPVSFLSSVTGRLLYEFGITSTVAVMISMLVSFSLTPMMCSRMLKPPQGAGKEEGVGSLLRLETSASQGAHQSQKIPDPVHAAERGEVASRRGFYRYIENFYMWCLRLSMRQRWFILTLSAVVIAANVPLYHMVQQDYIPTDVDEGEFEVRISAPEGTSITAMEQMIEAVEPKVREVPGVVHVLSTVSGSSPRGTSQASMYVRLDDLEGRVFSFGRLWRGVLDGDPAAAFRGNYNQRDKMREVRSIVAAHPELRASVRNLTSFRQGAPVDLDFVVTGPDLLELANFTDRLRDRIAAELPGLVDVDSTLRMDKPNLLAHIDRQRAAALGVDVREIADTLRIAVGGDDRVSRYYDSQADDAYDVELRLRGVDRADPRDISQLYVRTANPRAVNAANRTTPAPEPTLVPGLGYEAGAFPLTRLDNVVSFEETFSPSRIDRLDRLRMAAVRANLAPGYALAEQARQVQLIAEDMGLPPGYSTRVVGGARELQTTLDEFLWTCALSFVCMYIVLAAQYEHLIHPLTILISLPIAIPFGLFSLWLGGESLNLYSALGILVLFGMVKKASILQVDHINQLRAAGLPRTEAIFQGNRDRLRPILMTAVAFVAGMVPLLIATGPGAEERRSIAVLVVGGQALSLLLTLLAVPVIYSLLDDLSEFFVRRRAVEAPPQVPPILARNAAPG</sequence>
<dbReference type="Gene3D" id="3.30.2090.10">
    <property type="entry name" value="Multidrug efflux transporter AcrB TolC docking domain, DN and DC subdomains"/>
    <property type="match status" value="2"/>
</dbReference>
<dbReference type="AlphaFoldDB" id="A0A517U6J5"/>
<dbReference type="Gene3D" id="3.30.70.1440">
    <property type="entry name" value="Multidrug efflux transporter AcrB pore domain"/>
    <property type="match status" value="1"/>
</dbReference>
<feature type="transmembrane region" description="Helical" evidence="1">
    <location>
        <begin position="992"/>
        <end position="1010"/>
    </location>
</feature>
<dbReference type="PANTHER" id="PTHR32063:SF0">
    <property type="entry name" value="SWARMING MOTILITY PROTEIN SWRC"/>
    <property type="match status" value="1"/>
</dbReference>
<dbReference type="Gene3D" id="3.30.70.1430">
    <property type="entry name" value="Multidrug efflux transporter AcrB pore domain"/>
    <property type="match status" value="2"/>
</dbReference>
<feature type="transmembrane region" description="Helical" evidence="1">
    <location>
        <begin position="1069"/>
        <end position="1095"/>
    </location>
</feature>
<keyword evidence="1" id="KW-0812">Transmembrane</keyword>
<dbReference type="GO" id="GO:0005886">
    <property type="term" value="C:plasma membrane"/>
    <property type="evidence" value="ECO:0007669"/>
    <property type="project" value="TreeGrafter"/>
</dbReference>
<organism evidence="2 3">
    <name type="scientific">Lacipirellula limnantheis</name>
    <dbReference type="NCBI Taxonomy" id="2528024"/>
    <lineage>
        <taxon>Bacteria</taxon>
        <taxon>Pseudomonadati</taxon>
        <taxon>Planctomycetota</taxon>
        <taxon>Planctomycetia</taxon>
        <taxon>Pirellulales</taxon>
        <taxon>Lacipirellulaceae</taxon>
        <taxon>Lacipirellula</taxon>
    </lineage>
</organism>